<evidence type="ECO:0000256" key="3">
    <source>
        <dbReference type="ARBA" id="ARBA00006743"/>
    </source>
</evidence>
<evidence type="ECO:0000256" key="10">
    <source>
        <dbReference type="ARBA" id="ARBA00034478"/>
    </source>
</evidence>
<dbReference type="EC" id="1.5.1.54" evidence="12"/>
<evidence type="ECO:0000256" key="11">
    <source>
        <dbReference type="ARBA" id="ARBA00048628"/>
    </source>
</evidence>
<dbReference type="InterPro" id="IPR004620">
    <property type="entry name" value="MTHF_reductase_bac"/>
</dbReference>
<keyword evidence="9" id="KW-0486">Methionine biosynthesis</keyword>
<dbReference type="Gene3D" id="3.20.20.220">
    <property type="match status" value="1"/>
</dbReference>
<keyword evidence="7 12" id="KW-0560">Oxidoreductase</keyword>
<name>A0A2Z6E310_9GAMM</name>
<evidence type="ECO:0000256" key="6">
    <source>
        <dbReference type="ARBA" id="ARBA00022827"/>
    </source>
</evidence>
<keyword evidence="14" id="KW-1185">Reference proteome</keyword>
<accession>A0A2Z6E310</accession>
<gene>
    <name evidence="13" type="ORF">ALSL_0671</name>
</gene>
<evidence type="ECO:0000256" key="2">
    <source>
        <dbReference type="ARBA" id="ARBA00004777"/>
    </source>
</evidence>
<dbReference type="AlphaFoldDB" id="A0A2Z6E310"/>
<dbReference type="SUPFAM" id="SSF51730">
    <property type="entry name" value="FAD-linked oxidoreductase"/>
    <property type="match status" value="1"/>
</dbReference>
<keyword evidence="4" id="KW-0028">Amino-acid biosynthesis</keyword>
<evidence type="ECO:0000256" key="7">
    <source>
        <dbReference type="ARBA" id="ARBA00023002"/>
    </source>
</evidence>
<reference evidence="14" key="2">
    <citation type="submission" date="2018-06" db="EMBL/GenBank/DDBJ databases">
        <title>Genome sequence of Rhodanobacteraceae bacterium strain Dysh456.</title>
        <authorList>
            <person name="Fukui M."/>
        </authorList>
    </citation>
    <scope>NUCLEOTIDE SEQUENCE [LARGE SCALE GENOMIC DNA]</scope>
    <source>
        <strain evidence="14">Dysh456</strain>
    </source>
</reference>
<evidence type="ECO:0000256" key="9">
    <source>
        <dbReference type="ARBA" id="ARBA00023167"/>
    </source>
</evidence>
<dbReference type="NCBIfam" id="TIGR00676">
    <property type="entry name" value="fadh2"/>
    <property type="match status" value="1"/>
</dbReference>
<evidence type="ECO:0000313" key="13">
    <source>
        <dbReference type="EMBL" id="BBD79337.1"/>
    </source>
</evidence>
<organism evidence="13 14">
    <name type="scientific">Aerosticca soli</name>
    <dbReference type="NCBI Taxonomy" id="2010829"/>
    <lineage>
        <taxon>Bacteria</taxon>
        <taxon>Pseudomonadati</taxon>
        <taxon>Pseudomonadota</taxon>
        <taxon>Gammaproteobacteria</taxon>
        <taxon>Lysobacterales</taxon>
        <taxon>Rhodanobacteraceae</taxon>
        <taxon>Aerosticca</taxon>
    </lineage>
</organism>
<protein>
    <recommendedName>
        <fullName evidence="12">Methylenetetrahydrofolate reductase</fullName>
        <ecNumber evidence="12">1.5.1.54</ecNumber>
    </recommendedName>
</protein>
<dbReference type="GO" id="GO:0071949">
    <property type="term" value="F:FAD binding"/>
    <property type="evidence" value="ECO:0007669"/>
    <property type="project" value="TreeGrafter"/>
</dbReference>
<dbReference type="GO" id="GO:0035999">
    <property type="term" value="P:tetrahydrofolate interconversion"/>
    <property type="evidence" value="ECO:0007669"/>
    <property type="project" value="UniProtKB-UniPathway"/>
</dbReference>
<dbReference type="PANTHER" id="PTHR45754">
    <property type="entry name" value="METHYLENETETRAHYDROFOLATE REDUCTASE"/>
    <property type="match status" value="1"/>
</dbReference>
<evidence type="ECO:0000313" key="14">
    <source>
        <dbReference type="Proteomes" id="UP000270530"/>
    </source>
</evidence>
<evidence type="ECO:0000256" key="8">
    <source>
        <dbReference type="ARBA" id="ARBA00023027"/>
    </source>
</evidence>
<dbReference type="UniPathway" id="UPA00193"/>
<keyword evidence="5 12" id="KW-0285">Flavoprotein</keyword>
<dbReference type="EMBL" id="AP018560">
    <property type="protein sequence ID" value="BBD79337.1"/>
    <property type="molecule type" value="Genomic_DNA"/>
</dbReference>
<comment type="cofactor">
    <cofactor evidence="1 12">
        <name>FAD</name>
        <dbReference type="ChEBI" id="CHEBI:57692"/>
    </cofactor>
</comment>
<dbReference type="PANTHER" id="PTHR45754:SF3">
    <property type="entry name" value="METHYLENETETRAHYDROFOLATE REDUCTASE (NADPH)"/>
    <property type="match status" value="1"/>
</dbReference>
<evidence type="ECO:0000256" key="5">
    <source>
        <dbReference type="ARBA" id="ARBA00022630"/>
    </source>
</evidence>
<dbReference type="GO" id="GO:0009086">
    <property type="term" value="P:methionine biosynthetic process"/>
    <property type="evidence" value="ECO:0007669"/>
    <property type="project" value="UniProtKB-KW"/>
</dbReference>
<comment type="similarity">
    <text evidence="3 12">Belongs to the methylenetetrahydrofolate reductase family.</text>
</comment>
<dbReference type="InterPro" id="IPR003171">
    <property type="entry name" value="Mehydrof_redctse-like"/>
</dbReference>
<comment type="catalytic activity">
    <reaction evidence="11">
        <text>(6S)-5-methyl-5,6,7,8-tetrahydrofolate + NAD(+) = (6R)-5,10-methylene-5,6,7,8-tetrahydrofolate + NADH + H(+)</text>
        <dbReference type="Rhea" id="RHEA:19821"/>
        <dbReference type="ChEBI" id="CHEBI:15378"/>
        <dbReference type="ChEBI" id="CHEBI:15636"/>
        <dbReference type="ChEBI" id="CHEBI:18608"/>
        <dbReference type="ChEBI" id="CHEBI:57540"/>
        <dbReference type="ChEBI" id="CHEBI:57945"/>
        <dbReference type="EC" id="1.5.1.54"/>
    </reaction>
    <physiologicalReaction direction="right-to-left" evidence="11">
        <dbReference type="Rhea" id="RHEA:19823"/>
    </physiologicalReaction>
</comment>
<dbReference type="Pfam" id="PF02219">
    <property type="entry name" value="MTHFR"/>
    <property type="match status" value="1"/>
</dbReference>
<comment type="pathway">
    <text evidence="10">Amino-acid biosynthesis; L-methionine biosynthesis via de novo pathway.</text>
</comment>
<evidence type="ECO:0000256" key="12">
    <source>
        <dbReference type="RuleBase" id="RU003862"/>
    </source>
</evidence>
<proteinExistence type="inferred from homology"/>
<dbReference type="CDD" id="cd00537">
    <property type="entry name" value="MTHFR"/>
    <property type="match status" value="1"/>
</dbReference>
<evidence type="ECO:0000256" key="1">
    <source>
        <dbReference type="ARBA" id="ARBA00001974"/>
    </source>
</evidence>
<comment type="pathway">
    <text evidence="2 12">One-carbon metabolism; tetrahydrofolate interconversion.</text>
</comment>
<sequence>MSQRVAEVASALVYLSMRKRRYTIAAFVETAMPSLSFEFFPPKTAQQREQLDQTVTKLAAFGPDYVSVTFGAGGSTLNYTRETLAHLKHMHGLEVAPHLSCMGGTREEIAALLDDYRAAGYRRLVALRGDLPSGMASPGDFRYAAELVRFVRERTGDHFRIEVAAYPETHPQAADALVDLEHFRAKIAAGADGAITQYFYNPDAYFRFVADVRRLGVSVPIVPGIMPIANFSQLTRFSASCGAEIPRWIAKRMQALGDDAQAIRELGAELVAQLCRQLLEGGAPGLHFYTLNRARPTMAVLERLR</sequence>
<reference evidence="14" key="1">
    <citation type="submission" date="2018-04" db="EMBL/GenBank/DDBJ databases">
        <authorList>
            <person name="Watanabe M."/>
            <person name="Kojima H."/>
        </authorList>
    </citation>
    <scope>NUCLEOTIDE SEQUENCE [LARGE SCALE GENOMIC DNA]</scope>
    <source>
        <strain evidence="14">Dysh456</strain>
    </source>
</reference>
<dbReference type="Proteomes" id="UP000270530">
    <property type="component" value="Chromosome"/>
</dbReference>
<dbReference type="KEGG" id="rbd:ALSL_0671"/>
<dbReference type="InterPro" id="IPR029041">
    <property type="entry name" value="FAD-linked_oxidoreductase-like"/>
</dbReference>
<keyword evidence="8" id="KW-0520">NAD</keyword>
<dbReference type="GO" id="GO:0106312">
    <property type="term" value="F:methylenetetrahydrofolate reductase (NADH) activity"/>
    <property type="evidence" value="ECO:0007669"/>
    <property type="project" value="UniProtKB-EC"/>
</dbReference>
<keyword evidence="6 12" id="KW-0274">FAD</keyword>
<evidence type="ECO:0000256" key="4">
    <source>
        <dbReference type="ARBA" id="ARBA00022605"/>
    </source>
</evidence>
<dbReference type="GO" id="GO:0005829">
    <property type="term" value="C:cytosol"/>
    <property type="evidence" value="ECO:0007669"/>
    <property type="project" value="InterPro"/>
</dbReference>